<dbReference type="Gene3D" id="2.60.120.590">
    <property type="entry name" value="Alpha-ketoglutarate-dependent dioxygenase AlkB-like"/>
    <property type="match status" value="1"/>
</dbReference>
<dbReference type="PANTHER" id="PTHR12463">
    <property type="entry name" value="OXYGENASE-RELATED"/>
    <property type="match status" value="1"/>
</dbReference>
<dbReference type="EMBL" id="UYJE01004847">
    <property type="protein sequence ID" value="VDI31899.1"/>
    <property type="molecule type" value="Genomic_DNA"/>
</dbReference>
<dbReference type="AlphaFoldDB" id="A0A8B6EBC2"/>
<protein>
    <submittedName>
        <fullName evidence="2">Alkylated DNA repair protein alkB homolog 4</fullName>
        <ecNumber evidence="2">1.14.11.-</ecNumber>
    </submittedName>
</protein>
<dbReference type="OrthoDB" id="442860at2759"/>
<dbReference type="GO" id="GO:0070988">
    <property type="term" value="P:demethylation"/>
    <property type="evidence" value="ECO:0007669"/>
    <property type="project" value="InterPro"/>
</dbReference>
<comment type="caution">
    <text evidence="2">The sequence shown here is derived from an EMBL/GenBank/DDBJ whole genome shotgun (WGS) entry which is preliminary data.</text>
</comment>
<proteinExistence type="predicted"/>
<gene>
    <name evidence="2" type="ORF">MGAL_10B088859</name>
</gene>
<evidence type="ECO:0000256" key="1">
    <source>
        <dbReference type="ARBA" id="ARBA00001954"/>
    </source>
</evidence>
<organism evidence="2 3">
    <name type="scientific">Mytilus galloprovincialis</name>
    <name type="common">Mediterranean mussel</name>
    <dbReference type="NCBI Taxonomy" id="29158"/>
    <lineage>
        <taxon>Eukaryota</taxon>
        <taxon>Metazoa</taxon>
        <taxon>Spiralia</taxon>
        <taxon>Lophotrochozoa</taxon>
        <taxon>Mollusca</taxon>
        <taxon>Bivalvia</taxon>
        <taxon>Autobranchia</taxon>
        <taxon>Pteriomorphia</taxon>
        <taxon>Mytilida</taxon>
        <taxon>Mytiloidea</taxon>
        <taxon>Mytilidae</taxon>
        <taxon>Mytilinae</taxon>
        <taxon>Mytilus</taxon>
    </lineage>
</organism>
<sequence length="301" mass="34509">MDKTCGCKGIRSCILCENQETPTNQQDCLKSDCVDTYDFCCHCGKAWLQTSTESDKGEGNLSNCKLITTQQCCESHDERGTRKFIHFPGIQIYCDFISETEEKTVCDKIYETPFCLSQSGRRKQDYGPKVNFKKKKLKLAEFTGLPEFSKDIYDRMKMIDVLSDFKPVELCNLEYSSERGASIDPHFDDFWLWGERLVTLNLLSESVLCFTNDDIPRTEVHVPMYQRSLLVVYGPARNKWKHAIHRCDIKDKRIAVTLRELSDEFQRGGSREKEGHNLLDIALTFNGTAIGSHKASEHSEP</sequence>
<evidence type="ECO:0000313" key="3">
    <source>
        <dbReference type="Proteomes" id="UP000596742"/>
    </source>
</evidence>
<accession>A0A8B6EBC2</accession>
<dbReference type="GO" id="GO:0032451">
    <property type="term" value="F:demethylase activity"/>
    <property type="evidence" value="ECO:0007669"/>
    <property type="project" value="TreeGrafter"/>
</dbReference>
<dbReference type="Proteomes" id="UP000596742">
    <property type="component" value="Unassembled WGS sequence"/>
</dbReference>
<dbReference type="InterPro" id="IPR032857">
    <property type="entry name" value="ALKBH4"/>
</dbReference>
<dbReference type="InterPro" id="IPR037151">
    <property type="entry name" value="AlkB-like_sf"/>
</dbReference>
<dbReference type="EC" id="1.14.11.-" evidence="2"/>
<dbReference type="SUPFAM" id="SSF51197">
    <property type="entry name" value="Clavaminate synthase-like"/>
    <property type="match status" value="1"/>
</dbReference>
<comment type="cofactor">
    <cofactor evidence="1">
        <name>Fe(2+)</name>
        <dbReference type="ChEBI" id="CHEBI:29033"/>
    </cofactor>
</comment>
<name>A0A8B6EBC2_MYTGA</name>
<keyword evidence="3" id="KW-1185">Reference proteome</keyword>
<dbReference type="PANTHER" id="PTHR12463:SF0">
    <property type="entry name" value="ALPHA-KETOGLUTARATE-DEPENDENT DIOXYGENASE ALKB HOMOLOG 4"/>
    <property type="match status" value="1"/>
</dbReference>
<dbReference type="GO" id="GO:0016491">
    <property type="term" value="F:oxidoreductase activity"/>
    <property type="evidence" value="ECO:0007669"/>
    <property type="project" value="UniProtKB-KW"/>
</dbReference>
<dbReference type="FunFam" id="2.60.120.590:FF:000019">
    <property type="entry name" value="DNA N6-methyl adenine demethylase"/>
    <property type="match status" value="1"/>
</dbReference>
<evidence type="ECO:0000313" key="2">
    <source>
        <dbReference type="EMBL" id="VDI31899.1"/>
    </source>
</evidence>
<reference evidence="2" key="1">
    <citation type="submission" date="2018-11" db="EMBL/GenBank/DDBJ databases">
        <authorList>
            <person name="Alioto T."/>
            <person name="Alioto T."/>
        </authorList>
    </citation>
    <scope>NUCLEOTIDE SEQUENCE</scope>
</reference>
<keyword evidence="2" id="KW-0560">Oxidoreductase</keyword>